<evidence type="ECO:0000259" key="1">
    <source>
        <dbReference type="Pfam" id="PF07883"/>
    </source>
</evidence>
<proteinExistence type="predicted"/>
<dbReference type="RefSeq" id="WP_246903669.1">
    <property type="nucleotide sequence ID" value="NZ_JALJRB010000004.1"/>
</dbReference>
<name>A0AA41UK32_9BACT</name>
<dbReference type="CDD" id="cd02230">
    <property type="entry name" value="cupin_HP0902-like"/>
    <property type="match status" value="1"/>
</dbReference>
<dbReference type="InterPro" id="IPR014710">
    <property type="entry name" value="RmlC-like_jellyroll"/>
</dbReference>
<feature type="domain" description="Cupin type-2" evidence="1">
    <location>
        <begin position="42"/>
        <end position="106"/>
    </location>
</feature>
<sequence length="111" mass="12087">MTDTNDQFKATPFQPASFVDYADGSVVSKTLLKKSTGNLTLFAFDQGQGLSEHTAPFDAVVYILDGQARITIGGKPQNVAAGEMFIMPANIPHALHAEQRFKMLLVMIRGE</sequence>
<dbReference type="AlphaFoldDB" id="A0AA41UK32"/>
<dbReference type="Pfam" id="PF07883">
    <property type="entry name" value="Cupin_2"/>
    <property type="match status" value="1"/>
</dbReference>
<dbReference type="EMBL" id="JALJRB010000004">
    <property type="protein sequence ID" value="MCJ8499966.1"/>
    <property type="molecule type" value="Genomic_DNA"/>
</dbReference>
<protein>
    <submittedName>
        <fullName evidence="2">Cupin domain-containing protein</fullName>
    </submittedName>
</protein>
<reference evidence="2" key="1">
    <citation type="submission" date="2022-04" db="EMBL/GenBank/DDBJ databases">
        <title>Desulfatitalea alkaliphila sp. nov., a novel anaerobic sulfate-reducing bacterium isolated from terrestrial mud volcano, Taman Peninsula, Russia.</title>
        <authorList>
            <person name="Khomyakova M.A."/>
            <person name="Merkel A.Y."/>
            <person name="Slobodkin A.I."/>
        </authorList>
    </citation>
    <scope>NUCLEOTIDE SEQUENCE</scope>
    <source>
        <strain evidence="2">M08but</strain>
    </source>
</reference>
<dbReference type="Proteomes" id="UP001165427">
    <property type="component" value="Unassembled WGS sequence"/>
</dbReference>
<dbReference type="InterPro" id="IPR013096">
    <property type="entry name" value="Cupin_2"/>
</dbReference>
<gene>
    <name evidence="2" type="ORF">MRX98_05220</name>
</gene>
<dbReference type="SUPFAM" id="SSF51182">
    <property type="entry name" value="RmlC-like cupins"/>
    <property type="match status" value="1"/>
</dbReference>
<evidence type="ECO:0000313" key="3">
    <source>
        <dbReference type="Proteomes" id="UP001165427"/>
    </source>
</evidence>
<evidence type="ECO:0000313" key="2">
    <source>
        <dbReference type="EMBL" id="MCJ8499966.1"/>
    </source>
</evidence>
<dbReference type="PANTHER" id="PTHR37694">
    <property type="entry name" value="SLR8022 PROTEIN"/>
    <property type="match status" value="1"/>
</dbReference>
<dbReference type="Gene3D" id="2.60.120.10">
    <property type="entry name" value="Jelly Rolls"/>
    <property type="match status" value="1"/>
</dbReference>
<organism evidence="2 3">
    <name type="scientific">Desulfatitalea alkaliphila</name>
    <dbReference type="NCBI Taxonomy" id="2929485"/>
    <lineage>
        <taxon>Bacteria</taxon>
        <taxon>Pseudomonadati</taxon>
        <taxon>Thermodesulfobacteriota</taxon>
        <taxon>Desulfobacteria</taxon>
        <taxon>Desulfobacterales</taxon>
        <taxon>Desulfosarcinaceae</taxon>
        <taxon>Desulfatitalea</taxon>
    </lineage>
</organism>
<accession>A0AA41UK32</accession>
<comment type="caution">
    <text evidence="2">The sequence shown here is derived from an EMBL/GenBank/DDBJ whole genome shotgun (WGS) entry which is preliminary data.</text>
</comment>
<dbReference type="PANTHER" id="PTHR37694:SF1">
    <property type="entry name" value="SLR8022 PROTEIN"/>
    <property type="match status" value="1"/>
</dbReference>
<keyword evidence="3" id="KW-1185">Reference proteome</keyword>
<dbReference type="InterPro" id="IPR011051">
    <property type="entry name" value="RmlC_Cupin_sf"/>
</dbReference>